<evidence type="ECO:0000313" key="3">
    <source>
        <dbReference type="Proteomes" id="UP000002357"/>
    </source>
</evidence>
<dbReference type="PANTHER" id="PTHR33993">
    <property type="entry name" value="GLYOXALASE-RELATED"/>
    <property type="match status" value="1"/>
</dbReference>
<dbReference type="STRING" id="1901.BB341_12245"/>
<gene>
    <name evidence="2" type="ORF">SCLAV_3271</name>
</gene>
<dbReference type="KEGG" id="sclf:BB341_12245"/>
<name>B5GNW9_STRCL</name>
<dbReference type="AlphaFoldDB" id="B5GNW9"/>
<protein>
    <submittedName>
        <fullName evidence="2">Possible antigen protein</fullName>
    </submittedName>
</protein>
<keyword evidence="3" id="KW-1185">Reference proteome</keyword>
<dbReference type="Proteomes" id="UP000002357">
    <property type="component" value="Chromosome"/>
</dbReference>
<evidence type="ECO:0000313" key="2">
    <source>
        <dbReference type="EMBL" id="EFG08342.1"/>
    </source>
</evidence>
<organism evidence="2 3">
    <name type="scientific">Streptomyces clavuligerus</name>
    <dbReference type="NCBI Taxonomy" id="1901"/>
    <lineage>
        <taxon>Bacteria</taxon>
        <taxon>Bacillati</taxon>
        <taxon>Actinomycetota</taxon>
        <taxon>Actinomycetes</taxon>
        <taxon>Kitasatosporales</taxon>
        <taxon>Streptomycetaceae</taxon>
        <taxon>Streptomyces</taxon>
    </lineage>
</organism>
<proteinExistence type="predicted"/>
<dbReference type="InterPro" id="IPR052164">
    <property type="entry name" value="Anthracycline_SecMetBiosynth"/>
</dbReference>
<dbReference type="InterPro" id="IPR029068">
    <property type="entry name" value="Glyas_Bleomycin-R_OHBP_Dase"/>
</dbReference>
<dbReference type="eggNOG" id="COG3324">
    <property type="taxonomic scope" value="Bacteria"/>
</dbReference>
<feature type="compositionally biased region" description="Basic and acidic residues" evidence="1">
    <location>
        <begin position="23"/>
        <end position="55"/>
    </location>
</feature>
<dbReference type="EMBL" id="CM000913">
    <property type="protein sequence ID" value="EFG08342.1"/>
    <property type="molecule type" value="Genomic_DNA"/>
</dbReference>
<dbReference type="PROSITE" id="PS51819">
    <property type="entry name" value="VOC"/>
    <property type="match status" value="1"/>
</dbReference>
<dbReference type="SUPFAM" id="SSF54593">
    <property type="entry name" value="Glyoxalase/Bleomycin resistance protein/Dihydroxybiphenyl dioxygenase"/>
    <property type="match status" value="1"/>
</dbReference>
<dbReference type="OrthoDB" id="9793039at2"/>
<evidence type="ECO:0000256" key="1">
    <source>
        <dbReference type="SAM" id="MobiDB-lite"/>
    </source>
</evidence>
<dbReference type="Gene3D" id="3.10.180.10">
    <property type="entry name" value="2,3-Dihydroxybiphenyl 1,2-Dioxygenase, domain 1"/>
    <property type="match status" value="1"/>
</dbReference>
<dbReference type="InterPro" id="IPR004360">
    <property type="entry name" value="Glyas_Fos-R_dOase_dom"/>
</dbReference>
<sequence>METTGAPAVIESRCPGGRAPPKVAERSRKLLRPADRAGYDSRTESDHQRYGDRRRYGIARGTGIAEGTGSPEVRGEERVAVNDTVDGFCWLDLKTHDPAGAAAFFGTALGWRFAVDENDWRRATKISVGPYRIGGVSDLSAPVYPPGTEPHIAHYLAVADAGRGAEAAVAAGARLVVPPFDAGDQGRMTTLVDPYGAAVSLWEAREFTGWTFPPGTPGAPLRALHTSGDPDAAHRFYDGTLGVRIPRDRFVLGDGPGWRLVIGVRETPVVHEVRPPEAVGPALLLDRI</sequence>
<feature type="region of interest" description="Disordered" evidence="1">
    <location>
        <begin position="1"/>
        <end position="73"/>
    </location>
</feature>
<accession>B5GNW9</accession>
<dbReference type="InterPro" id="IPR037523">
    <property type="entry name" value="VOC_core"/>
</dbReference>
<dbReference type="Pfam" id="PF00903">
    <property type="entry name" value="Glyoxalase"/>
    <property type="match status" value="1"/>
</dbReference>
<reference evidence="2 3" key="1">
    <citation type="journal article" date="2010" name="Genome Biol. Evol.">
        <title>The sequence of a 1.8-mb bacterial linear plasmid reveals a rich evolutionary reservoir of secondary metabolic pathways.</title>
        <authorList>
            <person name="Medema M.H."/>
            <person name="Trefzer A."/>
            <person name="Kovalchuk A."/>
            <person name="van den Berg M."/>
            <person name="Mueller U."/>
            <person name="Heijne W."/>
            <person name="Wu L."/>
            <person name="Alam M.T."/>
            <person name="Ronning C.M."/>
            <person name="Nierman W.C."/>
            <person name="Bovenberg R.A.L."/>
            <person name="Breitling R."/>
            <person name="Takano E."/>
        </authorList>
    </citation>
    <scope>NUCLEOTIDE SEQUENCE [LARGE SCALE GENOMIC DNA]</scope>
    <source>
        <strain evidence="3">ATCC 27064 / DSM 738 / JCM 4710 / NBRC 13307 / NCIMB 12785 / NRRL 3585 / VKM Ac-602</strain>
    </source>
</reference>
<dbReference type="PANTHER" id="PTHR33993:SF14">
    <property type="entry name" value="GB|AAF24581.1"/>
    <property type="match status" value="1"/>
</dbReference>